<dbReference type="EMBL" id="CP031166">
    <property type="protein sequence ID" value="AXV10141.1"/>
    <property type="molecule type" value="Genomic_DNA"/>
</dbReference>
<dbReference type="RefSeq" id="WP_114594719.1">
    <property type="nucleotide sequence ID" value="NZ_CP031166.1"/>
</dbReference>
<geneLocation type="plasmid" evidence="2">
    <name>pedy32-46i</name>
</geneLocation>
<proteinExistence type="predicted"/>
<evidence type="ECO:0000313" key="2">
    <source>
        <dbReference type="Proteomes" id="UP000264006"/>
    </source>
</evidence>
<organism evidence="1 2">
    <name type="scientific">Euzebya pacifica</name>
    <dbReference type="NCBI Taxonomy" id="1608957"/>
    <lineage>
        <taxon>Bacteria</taxon>
        <taxon>Bacillati</taxon>
        <taxon>Actinomycetota</taxon>
        <taxon>Nitriliruptoria</taxon>
        <taxon>Euzebyales</taxon>
    </lineage>
</organism>
<keyword evidence="2" id="KW-1185">Reference proteome</keyword>
<dbReference type="AlphaFoldDB" id="A0A346Y6P4"/>
<protein>
    <submittedName>
        <fullName evidence="1">Uncharacterized protein</fullName>
    </submittedName>
</protein>
<reference evidence="1 2" key="1">
    <citation type="submission" date="2018-09" db="EMBL/GenBank/DDBJ databases">
        <title>Complete genome sequence of Euzebya sp. DY32-46 isolated from seawater of Pacific Ocean.</title>
        <authorList>
            <person name="Xu L."/>
            <person name="Wu Y.-H."/>
            <person name="Xu X.-W."/>
        </authorList>
    </citation>
    <scope>NUCLEOTIDE SEQUENCE [LARGE SCALE GENOMIC DNA]</scope>
    <source>
        <strain evidence="1 2">DY32-46</strain>
        <plasmid evidence="2">pedy32-46i</plasmid>
    </source>
</reference>
<sequence length="140" mass="15442">MSSTTGDDMTTDNLARLYTEVTGIPIDGSDDIDAMNPQWLAHLYGRALDEVYQQRALLAWAAGAIEASMELKGYPKSRRGPMANVVETITEAARGGVTDAFPRLRHPKDYLARAGAPKLLTRGTWEAELADRHPSRRSTR</sequence>
<gene>
    <name evidence="1" type="ORF">DVS28_b0371</name>
</gene>
<evidence type="ECO:0000313" key="1">
    <source>
        <dbReference type="EMBL" id="AXV10141.1"/>
    </source>
</evidence>
<dbReference type="Proteomes" id="UP000264006">
    <property type="component" value="Plasmid pEDY32-46I"/>
</dbReference>
<keyword evidence="1" id="KW-0614">Plasmid</keyword>
<accession>A0A346Y6P4</accession>
<dbReference type="KEGG" id="euz:DVS28_b0371"/>
<name>A0A346Y6P4_9ACTN</name>